<dbReference type="InterPro" id="IPR029044">
    <property type="entry name" value="Nucleotide-diphossugar_trans"/>
</dbReference>
<dbReference type="AlphaFoldDB" id="A0A1G7EK23"/>
<dbReference type="STRING" id="641691.SAMN05421636_106226"/>
<evidence type="ECO:0000256" key="4">
    <source>
        <dbReference type="ARBA" id="ARBA00022679"/>
    </source>
</evidence>
<dbReference type="InterPro" id="IPR001173">
    <property type="entry name" value="Glyco_trans_2-like"/>
</dbReference>
<dbReference type="PANTHER" id="PTHR43646">
    <property type="entry name" value="GLYCOSYLTRANSFERASE"/>
    <property type="match status" value="1"/>
</dbReference>
<organism evidence="8 9">
    <name type="scientific">Pricia antarctica</name>
    <dbReference type="NCBI Taxonomy" id="641691"/>
    <lineage>
        <taxon>Bacteria</taxon>
        <taxon>Pseudomonadati</taxon>
        <taxon>Bacteroidota</taxon>
        <taxon>Flavobacteriia</taxon>
        <taxon>Flavobacteriales</taxon>
        <taxon>Flavobacteriaceae</taxon>
        <taxon>Pricia</taxon>
    </lineage>
</organism>
<dbReference type="NCBIfam" id="TIGR04283">
    <property type="entry name" value="glyco_like_mftF"/>
    <property type="match status" value="1"/>
</dbReference>
<keyword evidence="3" id="KW-0328">Glycosyltransferase</keyword>
<evidence type="ECO:0000313" key="9">
    <source>
        <dbReference type="Proteomes" id="UP000199109"/>
    </source>
</evidence>
<keyword evidence="4 8" id="KW-0808">Transferase</keyword>
<evidence type="ECO:0000256" key="5">
    <source>
        <dbReference type="ARBA" id="ARBA00023136"/>
    </source>
</evidence>
<keyword evidence="6" id="KW-1133">Transmembrane helix</keyword>
<dbReference type="OrthoDB" id="9810303at2"/>
<feature type="transmembrane region" description="Helical" evidence="6">
    <location>
        <begin position="200"/>
        <end position="218"/>
    </location>
</feature>
<keyword evidence="2" id="KW-1003">Cell membrane</keyword>
<dbReference type="InterPro" id="IPR026461">
    <property type="entry name" value="Trfase_2_rSAM/seldom_assoc"/>
</dbReference>
<keyword evidence="6" id="KW-0812">Transmembrane</keyword>
<evidence type="ECO:0000256" key="2">
    <source>
        <dbReference type="ARBA" id="ARBA00022475"/>
    </source>
</evidence>
<keyword evidence="9" id="KW-1185">Reference proteome</keyword>
<feature type="domain" description="Glycosyltransferase 2-like" evidence="7">
    <location>
        <begin position="3"/>
        <end position="114"/>
    </location>
</feature>
<name>A0A1G7EK23_9FLAO</name>
<dbReference type="Proteomes" id="UP000199109">
    <property type="component" value="Unassembled WGS sequence"/>
</dbReference>
<evidence type="ECO:0000256" key="6">
    <source>
        <dbReference type="SAM" id="Phobius"/>
    </source>
</evidence>
<dbReference type="GO" id="GO:0005886">
    <property type="term" value="C:plasma membrane"/>
    <property type="evidence" value="ECO:0007669"/>
    <property type="project" value="UniProtKB-SubCell"/>
</dbReference>
<dbReference type="SUPFAM" id="SSF53448">
    <property type="entry name" value="Nucleotide-diphospho-sugar transferases"/>
    <property type="match status" value="1"/>
</dbReference>
<proteinExistence type="predicted"/>
<accession>A0A1G7EK23</accession>
<dbReference type="EMBL" id="FNAO01000006">
    <property type="protein sequence ID" value="SDE64021.1"/>
    <property type="molecule type" value="Genomic_DNA"/>
</dbReference>
<dbReference type="Pfam" id="PF00535">
    <property type="entry name" value="Glycos_transf_2"/>
    <property type="match status" value="1"/>
</dbReference>
<protein>
    <submittedName>
        <fullName evidence="8">Transferase 2, rSAM/selenodomain-associated</fullName>
    </submittedName>
</protein>
<dbReference type="PANTHER" id="PTHR43646:SF2">
    <property type="entry name" value="GLYCOSYLTRANSFERASE 2-LIKE DOMAIN-CONTAINING PROTEIN"/>
    <property type="match status" value="1"/>
</dbReference>
<evidence type="ECO:0000256" key="1">
    <source>
        <dbReference type="ARBA" id="ARBA00004236"/>
    </source>
</evidence>
<reference evidence="8 9" key="1">
    <citation type="submission" date="2016-10" db="EMBL/GenBank/DDBJ databases">
        <authorList>
            <person name="de Groot N.N."/>
        </authorList>
    </citation>
    <scope>NUCLEOTIDE SEQUENCE [LARGE SCALE GENOMIC DNA]</scope>
    <source>
        <strain evidence="8 9">DSM 23421</strain>
    </source>
</reference>
<dbReference type="RefSeq" id="WP_091869421.1">
    <property type="nucleotide sequence ID" value="NZ_FNAO01000006.1"/>
</dbReference>
<gene>
    <name evidence="8" type="ORF">SAMN05421636_106226</name>
</gene>
<keyword evidence="5 6" id="KW-0472">Membrane</keyword>
<dbReference type="Gene3D" id="3.90.550.10">
    <property type="entry name" value="Spore Coat Polysaccharide Biosynthesis Protein SpsA, Chain A"/>
    <property type="match status" value="1"/>
</dbReference>
<dbReference type="GO" id="GO:0016757">
    <property type="term" value="F:glycosyltransferase activity"/>
    <property type="evidence" value="ECO:0007669"/>
    <property type="project" value="UniProtKB-KW"/>
</dbReference>
<evidence type="ECO:0000313" key="8">
    <source>
        <dbReference type="EMBL" id="SDE64021.1"/>
    </source>
</evidence>
<evidence type="ECO:0000259" key="7">
    <source>
        <dbReference type="Pfam" id="PF00535"/>
    </source>
</evidence>
<sequence length="236" mass="26936">MTTIIIPAHNEKENLQALLPQLTEFREDFPLEIIVALSSDNSDGSERLTSAYSIKCIRCKNKGRAVQMNSAAKLAKEGILVFLHADVTPPDAFISDISAAIQEGFDAGFFSYHFDKKDFFLQINAFFTAKDGIFTGGGDQCLFIKKKVFDTLGGFDEKQVLMEDFEFFKRMKKNNIRYTIIKNDLIVSARKYRNNSYMRINLANFLLVILFKCGYPAIKLKALHERLIKMPYQNNT</sequence>
<evidence type="ECO:0000256" key="3">
    <source>
        <dbReference type="ARBA" id="ARBA00022676"/>
    </source>
</evidence>
<comment type="subcellular location">
    <subcellularLocation>
        <location evidence="1">Cell membrane</location>
    </subcellularLocation>
</comment>